<comment type="catalytic activity">
    <reaction evidence="7">
        <text>(2S,6S)-2,6-diaminopimelate = meso-2,6-diaminopimelate</text>
        <dbReference type="Rhea" id="RHEA:15393"/>
        <dbReference type="ChEBI" id="CHEBI:57609"/>
        <dbReference type="ChEBI" id="CHEBI:57791"/>
        <dbReference type="EC" id="5.1.1.7"/>
    </reaction>
</comment>
<dbReference type="Proteomes" id="UP001233271">
    <property type="component" value="Chromosome 1"/>
</dbReference>
<dbReference type="GO" id="GO:0005829">
    <property type="term" value="C:cytosol"/>
    <property type="evidence" value="ECO:0007669"/>
    <property type="project" value="TreeGrafter"/>
</dbReference>
<evidence type="ECO:0000313" key="8">
    <source>
        <dbReference type="EMBL" id="BEI87975.1"/>
    </source>
</evidence>
<sequence length="299" mass="32039">MLILSDVDRSASSARKTLHLTKVQATGNDFLLLSDPDGHQPLQPHQVAALCDRRFGIGADGVIRVIRSRHILEGAASLEQDPTAEWFMDYVNADGSIAEMCGNGVRAFVRYLIYSGLNPLRVGERIAVGTRAGLRWVERLEEGFRIDMGKWRMTGHHLVKADGIPIKTGLGINLGNPHVVVSLNADELDALKLGNTPILDPPAINGANIEFVVTESVEVGRIRMRVSERGVGETLSCGTGSVAAALAAREWAGGAPDAWEVCIPGGSVQVAMTGGKDERVTLTGPAEVVFDGEFTLPRV</sequence>
<comment type="pathway">
    <text evidence="1">Amino-acid biosynthesis; L-lysine biosynthesis via DAP pathway; DL-2,6-diaminopimelate from LL-2,6-diaminopimelate: step 1/1.</text>
</comment>
<evidence type="ECO:0000256" key="4">
    <source>
        <dbReference type="ARBA" id="ARBA00022605"/>
    </source>
</evidence>
<dbReference type="Gene3D" id="3.10.310.10">
    <property type="entry name" value="Diaminopimelate Epimerase, Chain A, domain 1"/>
    <property type="match status" value="2"/>
</dbReference>
<dbReference type="RefSeq" id="XP_060453241.1">
    <property type="nucleotide sequence ID" value="XM_060603155.1"/>
</dbReference>
<dbReference type="InterPro" id="IPR018510">
    <property type="entry name" value="DAP_epimerase_AS"/>
</dbReference>
<keyword evidence="5" id="KW-0457">Lysine biosynthesis</keyword>
<dbReference type="KEGG" id="ccac:CcaHIS019_0106930"/>
<dbReference type="EMBL" id="AP028212">
    <property type="protein sequence ID" value="BEI87975.1"/>
    <property type="molecule type" value="Genomic_DNA"/>
</dbReference>
<evidence type="ECO:0000256" key="1">
    <source>
        <dbReference type="ARBA" id="ARBA00005196"/>
    </source>
</evidence>
<keyword evidence="4" id="KW-0028">Amino-acid biosynthesis</keyword>
<dbReference type="GO" id="GO:0009089">
    <property type="term" value="P:lysine biosynthetic process via diaminopimelate"/>
    <property type="evidence" value="ECO:0007669"/>
    <property type="project" value="InterPro"/>
</dbReference>
<accession>A0AA48I6I6</accession>
<keyword evidence="9" id="KW-1185">Reference proteome</keyword>
<dbReference type="GO" id="GO:0008837">
    <property type="term" value="F:diaminopimelate epimerase activity"/>
    <property type="evidence" value="ECO:0007669"/>
    <property type="project" value="UniProtKB-EC"/>
</dbReference>
<protein>
    <recommendedName>
        <fullName evidence="3">diaminopimelate epimerase</fullName>
        <ecNumber evidence="3">5.1.1.7</ecNumber>
    </recommendedName>
</protein>
<gene>
    <name evidence="8" type="primary">dapF</name>
    <name evidence="8" type="ORF">CcaverHIS019_0106930</name>
</gene>
<dbReference type="SUPFAM" id="SSF54506">
    <property type="entry name" value="Diaminopimelate epimerase-like"/>
    <property type="match status" value="2"/>
</dbReference>
<dbReference type="Pfam" id="PF01678">
    <property type="entry name" value="DAP_epimerase"/>
    <property type="match status" value="2"/>
</dbReference>
<dbReference type="AlphaFoldDB" id="A0AA48I6I6"/>
<dbReference type="NCBIfam" id="TIGR00652">
    <property type="entry name" value="DapF"/>
    <property type="match status" value="1"/>
</dbReference>
<reference evidence="8" key="1">
    <citation type="journal article" date="2023" name="BMC Genomics">
        <title>Chromosome-level genome assemblies of Cutaneotrichosporon spp. (Trichosporonales, Basidiomycota) reveal imbalanced evolution between nucleotide sequences and chromosome synteny.</title>
        <authorList>
            <person name="Kobayashi Y."/>
            <person name="Kayamori A."/>
            <person name="Aoki K."/>
            <person name="Shiwa Y."/>
            <person name="Matsutani M."/>
            <person name="Fujita N."/>
            <person name="Sugita T."/>
            <person name="Iwasaki W."/>
            <person name="Tanaka N."/>
            <person name="Takashima M."/>
        </authorList>
    </citation>
    <scope>NUCLEOTIDE SEQUENCE</scope>
    <source>
        <strain evidence="8">HIS019</strain>
    </source>
</reference>
<keyword evidence="6" id="KW-0413">Isomerase</keyword>
<dbReference type="InterPro" id="IPR001653">
    <property type="entry name" value="DAP_epimerase_DapF"/>
</dbReference>
<evidence type="ECO:0000256" key="7">
    <source>
        <dbReference type="ARBA" id="ARBA00051712"/>
    </source>
</evidence>
<comment type="similarity">
    <text evidence="2">Belongs to the diaminopimelate epimerase family.</text>
</comment>
<evidence type="ECO:0000256" key="3">
    <source>
        <dbReference type="ARBA" id="ARBA00013080"/>
    </source>
</evidence>
<dbReference type="GeneID" id="85491846"/>
<dbReference type="HAMAP" id="MF_00197">
    <property type="entry name" value="DAP_epimerase"/>
    <property type="match status" value="1"/>
</dbReference>
<dbReference type="PANTHER" id="PTHR31689">
    <property type="entry name" value="DIAMINOPIMELATE EPIMERASE, CHLOROPLASTIC"/>
    <property type="match status" value="1"/>
</dbReference>
<organism evidence="8 9">
    <name type="scientific">Cutaneotrichosporon cavernicola</name>
    <dbReference type="NCBI Taxonomy" id="279322"/>
    <lineage>
        <taxon>Eukaryota</taxon>
        <taxon>Fungi</taxon>
        <taxon>Dikarya</taxon>
        <taxon>Basidiomycota</taxon>
        <taxon>Agaricomycotina</taxon>
        <taxon>Tremellomycetes</taxon>
        <taxon>Trichosporonales</taxon>
        <taxon>Trichosporonaceae</taxon>
        <taxon>Cutaneotrichosporon</taxon>
    </lineage>
</organism>
<name>A0AA48I6I6_9TREE</name>
<dbReference type="EC" id="5.1.1.7" evidence="3"/>
<proteinExistence type="inferred from homology"/>
<evidence type="ECO:0000313" key="9">
    <source>
        <dbReference type="Proteomes" id="UP001233271"/>
    </source>
</evidence>
<evidence type="ECO:0000256" key="6">
    <source>
        <dbReference type="ARBA" id="ARBA00023235"/>
    </source>
</evidence>
<dbReference type="PANTHER" id="PTHR31689:SF0">
    <property type="entry name" value="DIAMINOPIMELATE EPIMERASE"/>
    <property type="match status" value="1"/>
</dbReference>
<evidence type="ECO:0000256" key="5">
    <source>
        <dbReference type="ARBA" id="ARBA00023154"/>
    </source>
</evidence>
<dbReference type="PROSITE" id="PS01326">
    <property type="entry name" value="DAP_EPIMERASE"/>
    <property type="match status" value="1"/>
</dbReference>
<evidence type="ECO:0000256" key="2">
    <source>
        <dbReference type="ARBA" id="ARBA00010219"/>
    </source>
</evidence>